<dbReference type="AlphaFoldDB" id="A0A179EQ38"/>
<proteinExistence type="predicted"/>
<reference evidence="1 2" key="1">
    <citation type="submission" date="2016-04" db="EMBL/GenBank/DDBJ databases">
        <title>Draft genome of an Enterococcus thailandicus strain isolated from bovine feces.</title>
        <authorList>
            <person name="Beukers A.G."/>
            <person name="Zaheer R."/>
            <person name="Goji N."/>
            <person name="Cook S.R."/>
            <person name="Amoako K."/>
            <person name="Chaves A.V."/>
            <person name="Ward M.P."/>
            <person name="Mcallister T.A."/>
        </authorList>
    </citation>
    <scope>NUCLEOTIDE SEQUENCE [LARGE SCALE GENOMIC DNA]</scope>
    <source>
        <strain evidence="1 2">F0711D 46</strain>
    </source>
</reference>
<accession>A0A179EQ38</accession>
<protein>
    <submittedName>
        <fullName evidence="1">Uncharacterized protein</fullName>
    </submittedName>
</protein>
<sequence length="90" mass="10443">MKTVTAKEIEDYLTSRLGGISVIDIHIEFPNDLQAFHIEGENDYYLLQDAKKMYHLLDGKREEKLVGEDPEKFLTHVIQLITNEDTTVTY</sequence>
<dbReference type="RefSeq" id="WP_067485385.1">
    <property type="nucleotide sequence ID" value="NZ_JBKIZR010000014.1"/>
</dbReference>
<gene>
    <name evidence="1" type="ORF">A6E74_11265</name>
</gene>
<evidence type="ECO:0000313" key="1">
    <source>
        <dbReference type="EMBL" id="OAQ54943.1"/>
    </source>
</evidence>
<organism evidence="1 2">
    <name type="scientific">Enterococcus thailandicus</name>
    <dbReference type="NCBI Taxonomy" id="417368"/>
    <lineage>
        <taxon>Bacteria</taxon>
        <taxon>Bacillati</taxon>
        <taxon>Bacillota</taxon>
        <taxon>Bacilli</taxon>
        <taxon>Lactobacillales</taxon>
        <taxon>Enterococcaceae</taxon>
        <taxon>Enterococcus</taxon>
    </lineage>
</organism>
<dbReference type="Proteomes" id="UP000078516">
    <property type="component" value="Unassembled WGS sequence"/>
</dbReference>
<name>A0A179EQ38_ENTTH</name>
<keyword evidence="2" id="KW-1185">Reference proteome</keyword>
<evidence type="ECO:0000313" key="2">
    <source>
        <dbReference type="Proteomes" id="UP000078516"/>
    </source>
</evidence>
<dbReference type="EMBL" id="LWMN01000017">
    <property type="protein sequence ID" value="OAQ54943.1"/>
    <property type="molecule type" value="Genomic_DNA"/>
</dbReference>
<comment type="caution">
    <text evidence="1">The sequence shown here is derived from an EMBL/GenBank/DDBJ whole genome shotgun (WGS) entry which is preliminary data.</text>
</comment>